<comment type="caution">
    <text evidence="1">The sequence shown here is derived from an EMBL/GenBank/DDBJ whole genome shotgun (WGS) entry which is preliminary data.</text>
</comment>
<gene>
    <name evidence="1" type="ORF">MANES_11G122860v8</name>
</gene>
<organism evidence="1 2">
    <name type="scientific">Manihot esculenta</name>
    <name type="common">Cassava</name>
    <name type="synonym">Jatropha manihot</name>
    <dbReference type="NCBI Taxonomy" id="3983"/>
    <lineage>
        <taxon>Eukaryota</taxon>
        <taxon>Viridiplantae</taxon>
        <taxon>Streptophyta</taxon>
        <taxon>Embryophyta</taxon>
        <taxon>Tracheophyta</taxon>
        <taxon>Spermatophyta</taxon>
        <taxon>Magnoliopsida</taxon>
        <taxon>eudicotyledons</taxon>
        <taxon>Gunneridae</taxon>
        <taxon>Pentapetalae</taxon>
        <taxon>rosids</taxon>
        <taxon>fabids</taxon>
        <taxon>Malpighiales</taxon>
        <taxon>Euphorbiaceae</taxon>
        <taxon>Crotonoideae</taxon>
        <taxon>Manihoteae</taxon>
        <taxon>Manihot</taxon>
    </lineage>
</organism>
<evidence type="ECO:0000313" key="1">
    <source>
        <dbReference type="EMBL" id="KAG8644368.1"/>
    </source>
</evidence>
<name>A0ACB7GVH7_MANES</name>
<evidence type="ECO:0000313" key="2">
    <source>
        <dbReference type="Proteomes" id="UP000091857"/>
    </source>
</evidence>
<dbReference type="Proteomes" id="UP000091857">
    <property type="component" value="Chromosome 11"/>
</dbReference>
<dbReference type="EMBL" id="CM004397">
    <property type="protein sequence ID" value="KAG8644368.1"/>
    <property type="molecule type" value="Genomic_DNA"/>
</dbReference>
<accession>A0ACB7GVH7</accession>
<protein>
    <submittedName>
        <fullName evidence="1">Uncharacterized protein</fullName>
    </submittedName>
</protein>
<reference evidence="2" key="1">
    <citation type="journal article" date="2016" name="Nat. Biotechnol.">
        <title>Sequencing wild and cultivated cassava and related species reveals extensive interspecific hybridization and genetic diversity.</title>
        <authorList>
            <person name="Bredeson J.V."/>
            <person name="Lyons J.B."/>
            <person name="Prochnik S.E."/>
            <person name="Wu G.A."/>
            <person name="Ha C.M."/>
            <person name="Edsinger-Gonzales E."/>
            <person name="Grimwood J."/>
            <person name="Schmutz J."/>
            <person name="Rabbi I.Y."/>
            <person name="Egesi C."/>
            <person name="Nauluvula P."/>
            <person name="Lebot V."/>
            <person name="Ndunguru J."/>
            <person name="Mkamilo G."/>
            <person name="Bart R.S."/>
            <person name="Setter T.L."/>
            <person name="Gleadow R.M."/>
            <person name="Kulakow P."/>
            <person name="Ferguson M.E."/>
            <person name="Rounsley S."/>
            <person name="Rokhsar D.S."/>
        </authorList>
    </citation>
    <scope>NUCLEOTIDE SEQUENCE [LARGE SCALE GENOMIC DNA]</scope>
    <source>
        <strain evidence="2">cv. AM560-2</strain>
    </source>
</reference>
<proteinExistence type="predicted"/>
<sequence>MARKIVSSVLGKISNLLIQESDSLLGVEDQIQCIETQLRKDADMSVNFSDKKAFKETVYDLEDVIDQLIIKSAQRRIRYACIRSVMAFVHLPMSLFYILALVDLLDCYRLREKLEKIKITISPRYRPVMQSGYWHKSFGIYEVGIGYSVISPVMGLFEALATQQELRPDVRRQARRLRDEFRSLHDFLKYVEQSKELSEAGMAWMEELCDVCRSAENVVGFFMQQMKNGRRGPFQNLVWAPRHVISQHKLFRQMARINDKIRHLSGRRHKAIAMLRSDNFKSLYQKRKPHPLDADQLDIVSFHEDVDAVTAQLLKDDPRCITISIVGVRGVGKTSLAKLIYESQTIVDHFPRRIWVSNVCQLWQVVNDFFLDEKHLIVVDDLCLKEAGNPIEFLRNMGRVFNDISNGTRLLVTVSNLRKAPPVTETSLTYSLHLRSHDESWALFTHTLKVNICREMENLKGHIIRKCGGLPWVIVELSELLSQKDATLKEWSKVLDHLNQDQEPWLEILDEINKHLPLHLRRCLFYFGLFPAGFKIPARRLIALWVAEGLGCQQSNEQSPEYVAEACLIELMNYNMVQVTEKKLNGKTCCLPEALLVHWFSKAKEANFLQGHSDVSNSNIGVIRRLADHLQQSDAIFDDIHGYSNASLYSRYRDVVSFLSFDTREGSRPGEDIGNFLDRSISSNCFRFLWVLDLENVYKPKLPKAVGQLTCLRYFGLRSTYLEMLTVSINKLLNLQTLDLKRTFIDTLPSSIWKMQKLRHLFLDESFHNALRGQEDSSLVDLLISGCRSRQK</sequence>
<keyword evidence="2" id="KW-1185">Reference proteome</keyword>